<dbReference type="EMBL" id="BK014928">
    <property type="protein sequence ID" value="DAD83146.1"/>
    <property type="molecule type" value="Genomic_DNA"/>
</dbReference>
<sequence length="224" mass="25386">MKNIKRPLTAPRATLAEGLNEAPVDRDAAIEAWRLLDACLADLERAFRPATPWTPFKRWTPGQRSRYIARVRDAVFRARAEWQAATPADEAARDVENWGCIYPRSVLMLAGLRSGTVCFPPVPHRRRAYAAPYYAPRLANPLRIHGEVGISSGEFRGTYFDGEQRRPFWHRSGELDGLRLTWGWYSYRRRTAGAQRAAVEYPDQASPWLNSFLVPACRMVGGAV</sequence>
<proteinExistence type="predicted"/>
<reference evidence="1" key="1">
    <citation type="journal article" date="2021" name="Proc. Natl. Acad. Sci. U.S.A.">
        <title>A Catalog of Tens of Thousands of Viruses from Human Metagenomes Reveals Hidden Associations with Chronic Diseases.</title>
        <authorList>
            <person name="Tisza M.J."/>
            <person name="Buck C.B."/>
        </authorList>
    </citation>
    <scope>NUCLEOTIDE SEQUENCE</scope>
    <source>
        <strain evidence="1">Ctlpi2</strain>
    </source>
</reference>
<name>A0A8S5MLT5_9CAUD</name>
<evidence type="ECO:0000313" key="1">
    <source>
        <dbReference type="EMBL" id="DAD83146.1"/>
    </source>
</evidence>
<accession>A0A8S5MLT5</accession>
<protein>
    <submittedName>
        <fullName evidence="1">Uncharacterized protein</fullName>
    </submittedName>
</protein>
<organism evidence="1">
    <name type="scientific">Podoviridae sp. ctlpi2</name>
    <dbReference type="NCBI Taxonomy" id="2826574"/>
    <lineage>
        <taxon>Viruses</taxon>
        <taxon>Duplodnaviria</taxon>
        <taxon>Heunggongvirae</taxon>
        <taxon>Uroviricota</taxon>
        <taxon>Caudoviricetes</taxon>
    </lineage>
</organism>